<proteinExistence type="inferred from homology"/>
<evidence type="ECO:0000256" key="3">
    <source>
        <dbReference type="RuleBase" id="RU361235"/>
    </source>
</evidence>
<evidence type="ECO:0000259" key="4">
    <source>
        <dbReference type="Pfam" id="PF00135"/>
    </source>
</evidence>
<evidence type="ECO:0000313" key="5">
    <source>
        <dbReference type="EMBL" id="PSN67551.1"/>
    </source>
</evidence>
<keyword evidence="2 3" id="KW-0378">Hydrolase</keyword>
<dbReference type="PANTHER" id="PTHR11559">
    <property type="entry name" value="CARBOXYLESTERASE"/>
    <property type="match status" value="1"/>
</dbReference>
<dbReference type="InterPro" id="IPR029058">
    <property type="entry name" value="AB_hydrolase_fold"/>
</dbReference>
<feature type="chain" id="PRO_5015376151" description="Carboxylic ester hydrolase" evidence="3">
    <location>
        <begin position="17"/>
        <end position="561"/>
    </location>
</feature>
<dbReference type="GO" id="GO:0016787">
    <property type="term" value="F:hydrolase activity"/>
    <property type="evidence" value="ECO:0007669"/>
    <property type="project" value="UniProtKB-KW"/>
</dbReference>
<dbReference type="Proteomes" id="UP000240883">
    <property type="component" value="Unassembled WGS sequence"/>
</dbReference>
<name>A0A2T2NQ45_CORCC</name>
<feature type="domain" description="Carboxylesterase type B" evidence="4">
    <location>
        <begin position="26"/>
        <end position="527"/>
    </location>
</feature>
<dbReference type="OrthoDB" id="408631at2759"/>
<organism evidence="5 6">
    <name type="scientific">Corynespora cassiicola Philippines</name>
    <dbReference type="NCBI Taxonomy" id="1448308"/>
    <lineage>
        <taxon>Eukaryota</taxon>
        <taxon>Fungi</taxon>
        <taxon>Dikarya</taxon>
        <taxon>Ascomycota</taxon>
        <taxon>Pezizomycotina</taxon>
        <taxon>Dothideomycetes</taxon>
        <taxon>Pleosporomycetidae</taxon>
        <taxon>Pleosporales</taxon>
        <taxon>Corynesporascaceae</taxon>
        <taxon>Corynespora</taxon>
    </lineage>
</organism>
<dbReference type="EC" id="3.1.1.-" evidence="3"/>
<evidence type="ECO:0000313" key="6">
    <source>
        <dbReference type="Proteomes" id="UP000240883"/>
    </source>
</evidence>
<comment type="similarity">
    <text evidence="1 3">Belongs to the type-B carboxylesterase/lipase family.</text>
</comment>
<sequence>MRLLSFLLLSTLSVSSDVQEYTPNIPIVQVRNGSYHGVYNPIYNQEFFLGIPYAQPPVGNLRFRLPQSLNETWTETRAATEYGSMCLQAPEGHIFGSDDCLNINIVRPAGIDPSVKLPVLVYLHGGGFVDGSNSLPTRNVSFIVKESARANSPIIVASLNYRLHIFGFLWGSIPKEAGIGNLGLRDQRLGLKWIQENIESFGGDPTKVTIWGSSAGALSVMSHITAYGGRDDGLFRGGILASNSGFHVDFDEAPLSHTWDAAYQKLQEATGCTTDDSLQCLREVPSEELYQHALNITYPNWGRIIDGDFIQADRSELVRQGKIVPVPIIIGVTTNDGDLVAAGTSQINTTTEWDSWIRGRNHANNETIQILSALYPDIPRLGMPNTLIGRPTGELAHYGTQWKRALAFATDLDFNAPKRAALRHWASLNLTAYSYRFNVYTRNLDIAHGVGHYGELPFVLMNTNGAGYENSIDPFAGTPESYKQVAQVMGRMWISFANYLDPNQNGVISQTWPRYDIRKPQNIVFDANTSTLVFSEPDTIRTEHMDYLNRKMWHLNVESGM</sequence>
<protein>
    <recommendedName>
        <fullName evidence="3">Carboxylic ester hydrolase</fullName>
        <ecNumber evidence="3">3.1.1.-</ecNumber>
    </recommendedName>
</protein>
<dbReference type="InterPro" id="IPR019826">
    <property type="entry name" value="Carboxylesterase_B_AS"/>
</dbReference>
<dbReference type="InterPro" id="IPR050309">
    <property type="entry name" value="Type-B_Carboxylest/Lipase"/>
</dbReference>
<evidence type="ECO:0000256" key="2">
    <source>
        <dbReference type="ARBA" id="ARBA00022801"/>
    </source>
</evidence>
<reference evidence="5 6" key="1">
    <citation type="journal article" date="2018" name="Front. Microbiol.">
        <title>Genome-Wide Analysis of Corynespora cassiicola Leaf Fall Disease Putative Effectors.</title>
        <authorList>
            <person name="Lopez D."/>
            <person name="Ribeiro S."/>
            <person name="Label P."/>
            <person name="Fumanal B."/>
            <person name="Venisse J.S."/>
            <person name="Kohler A."/>
            <person name="de Oliveira R.R."/>
            <person name="Labutti K."/>
            <person name="Lipzen A."/>
            <person name="Lail K."/>
            <person name="Bauer D."/>
            <person name="Ohm R.A."/>
            <person name="Barry K.W."/>
            <person name="Spatafora J."/>
            <person name="Grigoriev I.V."/>
            <person name="Martin F.M."/>
            <person name="Pujade-Renaud V."/>
        </authorList>
    </citation>
    <scope>NUCLEOTIDE SEQUENCE [LARGE SCALE GENOMIC DNA]</scope>
    <source>
        <strain evidence="5 6">Philippines</strain>
    </source>
</reference>
<evidence type="ECO:0000256" key="1">
    <source>
        <dbReference type="ARBA" id="ARBA00005964"/>
    </source>
</evidence>
<dbReference type="Gene3D" id="3.40.50.1820">
    <property type="entry name" value="alpha/beta hydrolase"/>
    <property type="match status" value="1"/>
</dbReference>
<dbReference type="Pfam" id="PF00135">
    <property type="entry name" value="COesterase"/>
    <property type="match status" value="1"/>
</dbReference>
<dbReference type="AlphaFoldDB" id="A0A2T2NQ45"/>
<dbReference type="PROSITE" id="PS00122">
    <property type="entry name" value="CARBOXYLESTERASE_B_1"/>
    <property type="match status" value="1"/>
</dbReference>
<keyword evidence="6" id="KW-1185">Reference proteome</keyword>
<dbReference type="InterPro" id="IPR002018">
    <property type="entry name" value="CarbesteraseB"/>
</dbReference>
<gene>
    <name evidence="5" type="ORF">BS50DRAFT_574228</name>
</gene>
<feature type="signal peptide" evidence="3">
    <location>
        <begin position="1"/>
        <end position="16"/>
    </location>
</feature>
<dbReference type="STRING" id="1448308.A0A2T2NQ45"/>
<dbReference type="EMBL" id="KZ678135">
    <property type="protein sequence ID" value="PSN67551.1"/>
    <property type="molecule type" value="Genomic_DNA"/>
</dbReference>
<dbReference type="SUPFAM" id="SSF53474">
    <property type="entry name" value="alpha/beta-Hydrolases"/>
    <property type="match status" value="1"/>
</dbReference>
<accession>A0A2T2NQ45</accession>
<keyword evidence="3" id="KW-0732">Signal</keyword>